<organism evidence="1 2">
    <name type="scientific">Rhodocollybia butyracea</name>
    <dbReference type="NCBI Taxonomy" id="206335"/>
    <lineage>
        <taxon>Eukaryota</taxon>
        <taxon>Fungi</taxon>
        <taxon>Dikarya</taxon>
        <taxon>Basidiomycota</taxon>
        <taxon>Agaricomycotina</taxon>
        <taxon>Agaricomycetes</taxon>
        <taxon>Agaricomycetidae</taxon>
        <taxon>Agaricales</taxon>
        <taxon>Marasmiineae</taxon>
        <taxon>Omphalotaceae</taxon>
        <taxon>Rhodocollybia</taxon>
    </lineage>
</organism>
<dbReference type="AlphaFoldDB" id="A0A9P5PG31"/>
<proteinExistence type="predicted"/>
<accession>A0A9P5PG31</accession>
<protein>
    <submittedName>
        <fullName evidence="1">Uncharacterized protein</fullName>
    </submittedName>
</protein>
<gene>
    <name evidence="1" type="ORF">BDP27DRAFT_1235158</name>
</gene>
<dbReference type="Proteomes" id="UP000772434">
    <property type="component" value="Unassembled WGS sequence"/>
</dbReference>
<feature type="non-terminal residue" evidence="1">
    <location>
        <position position="1"/>
    </location>
</feature>
<reference evidence="1" key="1">
    <citation type="submission" date="2020-11" db="EMBL/GenBank/DDBJ databases">
        <authorList>
            <consortium name="DOE Joint Genome Institute"/>
            <person name="Ahrendt S."/>
            <person name="Riley R."/>
            <person name="Andreopoulos W."/>
            <person name="Labutti K."/>
            <person name="Pangilinan J."/>
            <person name="Ruiz-Duenas F.J."/>
            <person name="Barrasa J.M."/>
            <person name="Sanchez-Garcia M."/>
            <person name="Camarero S."/>
            <person name="Miyauchi S."/>
            <person name="Serrano A."/>
            <person name="Linde D."/>
            <person name="Babiker R."/>
            <person name="Drula E."/>
            <person name="Ayuso-Fernandez I."/>
            <person name="Pacheco R."/>
            <person name="Padilla G."/>
            <person name="Ferreira P."/>
            <person name="Barriuso J."/>
            <person name="Kellner H."/>
            <person name="Castanera R."/>
            <person name="Alfaro M."/>
            <person name="Ramirez L."/>
            <person name="Pisabarro A.G."/>
            <person name="Kuo A."/>
            <person name="Tritt A."/>
            <person name="Lipzen A."/>
            <person name="He G."/>
            <person name="Yan M."/>
            <person name="Ng V."/>
            <person name="Cullen D."/>
            <person name="Martin F."/>
            <person name="Rosso M.-N."/>
            <person name="Henrissat B."/>
            <person name="Hibbett D."/>
            <person name="Martinez A.T."/>
            <person name="Grigoriev I.V."/>
        </authorList>
    </citation>
    <scope>NUCLEOTIDE SEQUENCE</scope>
    <source>
        <strain evidence="1">AH 40177</strain>
    </source>
</reference>
<sequence length="55" mass="5929">LLACIIENESIKSGLFPGPGANISSSKGGGLTKTKNQFRLCKAMFGDEKDWRTVL</sequence>
<comment type="caution">
    <text evidence="1">The sequence shown here is derived from an EMBL/GenBank/DDBJ whole genome shotgun (WGS) entry which is preliminary data.</text>
</comment>
<evidence type="ECO:0000313" key="2">
    <source>
        <dbReference type="Proteomes" id="UP000772434"/>
    </source>
</evidence>
<keyword evidence="2" id="KW-1185">Reference proteome</keyword>
<evidence type="ECO:0000313" key="1">
    <source>
        <dbReference type="EMBL" id="KAF9061475.1"/>
    </source>
</evidence>
<name>A0A9P5PG31_9AGAR</name>
<dbReference type="EMBL" id="JADNRY010000200">
    <property type="protein sequence ID" value="KAF9061475.1"/>
    <property type="molecule type" value="Genomic_DNA"/>
</dbReference>
<dbReference type="OrthoDB" id="3266275at2759"/>